<dbReference type="AlphaFoldDB" id="B9XRA5"/>
<dbReference type="InterPro" id="IPR013320">
    <property type="entry name" value="ConA-like_dom_sf"/>
</dbReference>
<comment type="caution">
    <text evidence="6">The sequence shown here is derived from an EMBL/GenBank/DDBJ whole genome shotgun (WGS) entry which is preliminary data.</text>
</comment>
<proteinExistence type="predicted"/>
<feature type="signal peptide" evidence="4">
    <location>
        <begin position="1"/>
        <end position="22"/>
    </location>
</feature>
<dbReference type="Pfam" id="PF13927">
    <property type="entry name" value="Ig_3"/>
    <property type="match status" value="1"/>
</dbReference>
<evidence type="ECO:0000256" key="1">
    <source>
        <dbReference type="ARBA" id="ARBA00022729"/>
    </source>
</evidence>
<dbReference type="InterPro" id="IPR050964">
    <property type="entry name" value="Striated_Muscle_Regulatory"/>
</dbReference>
<dbReference type="PROSITE" id="PS50835">
    <property type="entry name" value="IG_LIKE"/>
    <property type="match status" value="2"/>
</dbReference>
<dbReference type="SMART" id="SM00409">
    <property type="entry name" value="IG"/>
    <property type="match status" value="2"/>
</dbReference>
<dbReference type="STRING" id="320771.Cflav_PD0753"/>
<dbReference type="InterPro" id="IPR006558">
    <property type="entry name" value="LamG-like"/>
</dbReference>
<dbReference type="SMART" id="SM00560">
    <property type="entry name" value="LamGL"/>
    <property type="match status" value="1"/>
</dbReference>
<accession>B9XRA5</accession>
<dbReference type="PANTHER" id="PTHR13817">
    <property type="entry name" value="TITIN"/>
    <property type="match status" value="1"/>
</dbReference>
<sequence length="931" mass="98404" precursor="true">MNFKTLLLMSCIAGSTLGSAMAQSSLWTNLVAYWPMDTTDGVTTPDLALGNSMFLVNAPSLVAGQRGNCFQFNGSSQYLNVTHSTNFLATGLPIYTTNGYTVAFWVKGTSTQSANHIPFSENAFSGSMLWDFNTRSTKIAVFLRNNAGTTVINNVQSATAVFDAAGSTWHHVAFTDANGTCKLYIDGNLDSANVNYTAPSAGAPAATITAVGDLIRANNANNLWFNGSVDEVMAWSRVLSQSEIQNAMNNGIPTPIPPTPPTILAQPANQTNSLGDRVIFSANIFGNQPMTYQWLSNGVPIPGETNSSLTLNNLTSPGTNFYSVTAANIAGTNTSASAALVVLPDPAPNIISGMVSYWPLNTISNSTSTPDLVSQNDLQLTAMSNGNLVPGKFGNGLSFDGSSQYGAETTGTPIYDLNTTYTVALWINGVPGIANEQIFANGNSTNGNYFFIGPDNTGATSKLDIRINPGMSDTLSTATALDGTWHHVVWVDQNGTGLLYIDGVLDPSVFSYGHGALGSVLLNNTTIGALVANPLRDFFNGAIDDVGTWSRRLTYTEIQSIFTNGIPTPPVIIKPSVTSLTTQPGDPTNGVYQGDTVSFTVVATGTTPLSYQWRKNGAPVSSVTNPSAVSNVFTLAKVQPADAGSYTVVITNSGGAVTSSIVQLTVIPYIPATNGTVLQVEFNWAPAPAVQSGFSSMTLNVNPATFSGPEVTLSTIGATFFSDRSRSVPVNNPPNLTQANLYQQFIFSTANTPGTGIDILLQRLAPNTTYGLTLWSYDNANNLFADWTEVSSGTPVTVQTGYIFTGSSQPTADYQDTLGTLLTSSTNGQLEIQGVVDSGTAGIFINALRLVANPTIQITDTRVVADGNLQITVMAQYPNQTLEFQESADLTPGSWTVATDIQSTVTHGPVVIVEVPLSTDHLFYRARATSP</sequence>
<feature type="domain" description="Ig-like" evidence="5">
    <location>
        <begin position="261"/>
        <end position="341"/>
    </location>
</feature>
<organism evidence="6 7">
    <name type="scientific">Pedosphaera parvula (strain Ellin514)</name>
    <dbReference type="NCBI Taxonomy" id="320771"/>
    <lineage>
        <taxon>Bacteria</taxon>
        <taxon>Pseudomonadati</taxon>
        <taxon>Verrucomicrobiota</taxon>
        <taxon>Pedosphaerae</taxon>
        <taxon>Pedosphaerales</taxon>
        <taxon>Pedosphaeraceae</taxon>
        <taxon>Pedosphaera</taxon>
    </lineage>
</organism>
<dbReference type="Pfam" id="PF13385">
    <property type="entry name" value="Laminin_G_3"/>
    <property type="match status" value="2"/>
</dbReference>
<dbReference type="InterPro" id="IPR003599">
    <property type="entry name" value="Ig_sub"/>
</dbReference>
<dbReference type="InterPro" id="IPR036179">
    <property type="entry name" value="Ig-like_dom_sf"/>
</dbReference>
<dbReference type="Proteomes" id="UP000003688">
    <property type="component" value="Unassembled WGS sequence"/>
</dbReference>
<gene>
    <name evidence="6" type="ORF">Cflav_PD0753</name>
</gene>
<dbReference type="Gene3D" id="2.60.120.200">
    <property type="match status" value="2"/>
</dbReference>
<dbReference type="PANTHER" id="PTHR13817:SF73">
    <property type="entry name" value="FIBRONECTIN TYPE-III DOMAIN-CONTAINING PROTEIN"/>
    <property type="match status" value="1"/>
</dbReference>
<evidence type="ECO:0000313" key="6">
    <source>
        <dbReference type="EMBL" id="EEF57648.1"/>
    </source>
</evidence>
<evidence type="ECO:0000259" key="5">
    <source>
        <dbReference type="PROSITE" id="PS50835"/>
    </source>
</evidence>
<keyword evidence="2" id="KW-0677">Repeat</keyword>
<keyword evidence="3" id="KW-1015">Disulfide bond</keyword>
<dbReference type="InterPro" id="IPR013783">
    <property type="entry name" value="Ig-like_fold"/>
</dbReference>
<dbReference type="InterPro" id="IPR007110">
    <property type="entry name" value="Ig-like_dom"/>
</dbReference>
<dbReference type="Gene3D" id="2.60.40.10">
    <property type="entry name" value="Immunoglobulins"/>
    <property type="match status" value="2"/>
</dbReference>
<evidence type="ECO:0000256" key="2">
    <source>
        <dbReference type="ARBA" id="ARBA00022737"/>
    </source>
</evidence>
<dbReference type="SUPFAM" id="SSF49899">
    <property type="entry name" value="Concanavalin A-like lectins/glucanases"/>
    <property type="match status" value="2"/>
</dbReference>
<reference evidence="6 7" key="1">
    <citation type="journal article" date="2011" name="J. Bacteriol.">
        <title>Genome sequence of 'Pedosphaera parvula' Ellin514, an aerobic Verrucomicrobial isolate from pasture soil.</title>
        <authorList>
            <person name="Kant R."/>
            <person name="van Passel M.W."/>
            <person name="Sangwan P."/>
            <person name="Palva A."/>
            <person name="Lucas S."/>
            <person name="Copeland A."/>
            <person name="Lapidus A."/>
            <person name="Glavina Del Rio T."/>
            <person name="Dalin E."/>
            <person name="Tice H."/>
            <person name="Bruce D."/>
            <person name="Goodwin L."/>
            <person name="Pitluck S."/>
            <person name="Chertkov O."/>
            <person name="Larimer F.W."/>
            <person name="Land M.L."/>
            <person name="Hauser L."/>
            <person name="Brettin T.S."/>
            <person name="Detter J.C."/>
            <person name="Han S."/>
            <person name="de Vos W.M."/>
            <person name="Janssen P.H."/>
            <person name="Smidt H."/>
        </authorList>
    </citation>
    <scope>NUCLEOTIDE SEQUENCE [LARGE SCALE GENOMIC DNA]</scope>
    <source>
        <strain evidence="6 7">Ellin514</strain>
    </source>
</reference>
<feature type="domain" description="Ig-like" evidence="5">
    <location>
        <begin position="575"/>
        <end position="665"/>
    </location>
</feature>
<protein>
    <submittedName>
        <fullName evidence="6">Immunoglobulin I-set domain protein</fullName>
    </submittedName>
</protein>
<dbReference type="SUPFAM" id="SSF48726">
    <property type="entry name" value="Immunoglobulin"/>
    <property type="match status" value="2"/>
</dbReference>
<evidence type="ECO:0000256" key="3">
    <source>
        <dbReference type="ARBA" id="ARBA00023157"/>
    </source>
</evidence>
<keyword evidence="7" id="KW-1185">Reference proteome</keyword>
<evidence type="ECO:0000313" key="7">
    <source>
        <dbReference type="Proteomes" id="UP000003688"/>
    </source>
</evidence>
<dbReference type="EMBL" id="ABOX02000061">
    <property type="protein sequence ID" value="EEF57648.1"/>
    <property type="molecule type" value="Genomic_DNA"/>
</dbReference>
<evidence type="ECO:0000256" key="4">
    <source>
        <dbReference type="SAM" id="SignalP"/>
    </source>
</evidence>
<feature type="chain" id="PRO_5002893192" evidence="4">
    <location>
        <begin position="23"/>
        <end position="931"/>
    </location>
</feature>
<name>B9XRA5_PEDPL</name>
<keyword evidence="1 4" id="KW-0732">Signal</keyword>